<accession>A0AAW0WFH3</accession>
<dbReference type="Proteomes" id="UP001445076">
    <property type="component" value="Unassembled WGS sequence"/>
</dbReference>
<evidence type="ECO:0000313" key="2">
    <source>
        <dbReference type="Proteomes" id="UP001445076"/>
    </source>
</evidence>
<dbReference type="AlphaFoldDB" id="A0AAW0WFH3"/>
<sequence length="265" mass="30155">IFFRDSTSQHVQETVHIVNRIHQLEYHIYAEELATEEEAVALAGADLQVSLVQVHPQEHEDLLPVVEVPQPSQQWTSTTSVRFLCGSDPNTCVAKTNIRLTLDNHRIIFVVGEETVEARATLTVEKSTAFELTLQVEAQYGLVLYECRALNTNITFHCTINGTCSTSYRRLRPGSKFNILIVWRQNVERLLNYTQTQEESILQTDLSVWVLNQRNHTDNHRHLHLLPRVSPIFDLSGESQPESLSVITFGIPVEALQGNTTIYPR</sequence>
<dbReference type="EMBL" id="JARKIK010000079">
    <property type="protein sequence ID" value="KAK8726549.1"/>
    <property type="molecule type" value="Genomic_DNA"/>
</dbReference>
<comment type="caution">
    <text evidence="1">The sequence shown here is derived from an EMBL/GenBank/DDBJ whole genome shotgun (WGS) entry which is preliminary data.</text>
</comment>
<evidence type="ECO:0000313" key="1">
    <source>
        <dbReference type="EMBL" id="KAK8726549.1"/>
    </source>
</evidence>
<feature type="non-terminal residue" evidence="1">
    <location>
        <position position="1"/>
    </location>
</feature>
<proteinExistence type="predicted"/>
<protein>
    <submittedName>
        <fullName evidence="1">Uncharacterized protein</fullName>
    </submittedName>
</protein>
<organism evidence="1 2">
    <name type="scientific">Cherax quadricarinatus</name>
    <name type="common">Australian red claw crayfish</name>
    <dbReference type="NCBI Taxonomy" id="27406"/>
    <lineage>
        <taxon>Eukaryota</taxon>
        <taxon>Metazoa</taxon>
        <taxon>Ecdysozoa</taxon>
        <taxon>Arthropoda</taxon>
        <taxon>Crustacea</taxon>
        <taxon>Multicrustacea</taxon>
        <taxon>Malacostraca</taxon>
        <taxon>Eumalacostraca</taxon>
        <taxon>Eucarida</taxon>
        <taxon>Decapoda</taxon>
        <taxon>Pleocyemata</taxon>
        <taxon>Astacidea</taxon>
        <taxon>Parastacoidea</taxon>
        <taxon>Parastacidae</taxon>
        <taxon>Cherax</taxon>
    </lineage>
</organism>
<name>A0AAW0WFH3_CHEQU</name>
<keyword evidence="2" id="KW-1185">Reference proteome</keyword>
<gene>
    <name evidence="1" type="ORF">OTU49_010303</name>
</gene>
<reference evidence="1 2" key="1">
    <citation type="journal article" date="2024" name="BMC Genomics">
        <title>Genome assembly of redclaw crayfish (Cherax quadricarinatus) provides insights into its immune adaptation and hypoxia tolerance.</title>
        <authorList>
            <person name="Liu Z."/>
            <person name="Zheng J."/>
            <person name="Li H."/>
            <person name="Fang K."/>
            <person name="Wang S."/>
            <person name="He J."/>
            <person name="Zhou D."/>
            <person name="Weng S."/>
            <person name="Chi M."/>
            <person name="Gu Z."/>
            <person name="He J."/>
            <person name="Li F."/>
            <person name="Wang M."/>
        </authorList>
    </citation>
    <scope>NUCLEOTIDE SEQUENCE [LARGE SCALE GENOMIC DNA]</scope>
    <source>
        <strain evidence="1">ZL_2023a</strain>
    </source>
</reference>